<dbReference type="Pfam" id="PF01532">
    <property type="entry name" value="Glyco_hydro_47"/>
    <property type="match status" value="1"/>
</dbReference>
<keyword evidence="6" id="KW-0378">Hydrolase</keyword>
<dbReference type="PANTHER" id="PTHR45679">
    <property type="entry name" value="ER DEGRADATION-ENHANCING ALPHA-MANNOSIDASE-LIKE PROTEIN 2"/>
    <property type="match status" value="1"/>
</dbReference>
<protein>
    <recommendedName>
        <fullName evidence="6">alpha-1,2-Mannosidase</fullName>
        <ecNumber evidence="6">3.2.1.-</ecNumber>
    </recommendedName>
</protein>
<evidence type="ECO:0000256" key="5">
    <source>
        <dbReference type="PIRSR" id="PIRSR601382-2"/>
    </source>
</evidence>
<name>A0ABD6EXV0_9BILA</name>
<dbReference type="EC" id="3.2.1.-" evidence="6"/>
<gene>
    <name evidence="9" type="ORF">AB6A40_010631</name>
</gene>
<evidence type="ECO:0000256" key="8">
    <source>
        <dbReference type="SAM" id="Phobius"/>
    </source>
</evidence>
<dbReference type="InterPro" id="IPR012341">
    <property type="entry name" value="6hp_glycosidase-like_sf"/>
</dbReference>
<evidence type="ECO:0000256" key="2">
    <source>
        <dbReference type="ARBA" id="ARBA00007658"/>
    </source>
</evidence>
<keyword evidence="10" id="KW-1185">Reference proteome</keyword>
<dbReference type="InterPro" id="IPR001382">
    <property type="entry name" value="Glyco_hydro_47"/>
</dbReference>
<keyword evidence="4" id="KW-0325">Glycoprotein</keyword>
<evidence type="ECO:0000256" key="3">
    <source>
        <dbReference type="ARBA" id="ARBA00022824"/>
    </source>
</evidence>
<evidence type="ECO:0000256" key="1">
    <source>
        <dbReference type="ARBA" id="ARBA00004240"/>
    </source>
</evidence>
<evidence type="ECO:0000256" key="4">
    <source>
        <dbReference type="ARBA" id="ARBA00023180"/>
    </source>
</evidence>
<dbReference type="InterPro" id="IPR036026">
    <property type="entry name" value="Seven-hairpin_glycosidases"/>
</dbReference>
<dbReference type="EMBL" id="JBGFUD010014407">
    <property type="protein sequence ID" value="MFH4983922.1"/>
    <property type="molecule type" value="Genomic_DNA"/>
</dbReference>
<accession>A0ABD6EXV0</accession>
<dbReference type="SUPFAM" id="SSF48225">
    <property type="entry name" value="Seven-hairpin glycosidases"/>
    <property type="match status" value="1"/>
</dbReference>
<keyword evidence="8" id="KW-1133">Transmembrane helix</keyword>
<sequence>MFQKHHFLPEAFTHDLQVHWAQYPLRPEFIESTYLLYRATKDIHYLQVAKDVMESLDKYVRVNCGFAGVKDIRTMSHEDRMDSFVLSETFKYLYMIFAEPSDLPLDPDNYVLTTEAHFLPLSIGDSPTDRDHLPRRVIIDPDELMSDTTKDRSKKQYRSACPTSTTEHHTSAELSNYGHTLRARIQIIMQELTRQTSNDEESETCPQPEERLRAWAFSPSNNEHLAQLKRMGVQLQIQADGRVQMIHSAATGGAGNGDDEKTMSCSLDPTPKNEQASFPVYFNASHAALSQVISLLMLVILLWLALVLLAALTVLFAALGYRKVRDDLDNKGLEEEKEYDQTGDEMEDELKDAEERGSLSDESAIEVATGIEKENAVLSLL</sequence>
<evidence type="ECO:0000313" key="9">
    <source>
        <dbReference type="EMBL" id="MFH4983922.1"/>
    </source>
</evidence>
<dbReference type="InterPro" id="IPR044674">
    <property type="entry name" value="EDEM1/2/3"/>
</dbReference>
<dbReference type="GO" id="GO:0005783">
    <property type="term" value="C:endoplasmic reticulum"/>
    <property type="evidence" value="ECO:0007669"/>
    <property type="project" value="UniProtKB-SubCell"/>
</dbReference>
<keyword evidence="5" id="KW-0479">Metal-binding</keyword>
<evidence type="ECO:0000313" key="10">
    <source>
        <dbReference type="Proteomes" id="UP001608902"/>
    </source>
</evidence>
<dbReference type="PANTHER" id="PTHR45679:SF2">
    <property type="entry name" value="ER DEGRADATION-ENHANCING ALPHA-MANNOSIDASE-LIKE PROTEIN 3"/>
    <property type="match status" value="1"/>
</dbReference>
<keyword evidence="8" id="KW-0812">Transmembrane</keyword>
<organism evidence="9 10">
    <name type="scientific">Gnathostoma spinigerum</name>
    <dbReference type="NCBI Taxonomy" id="75299"/>
    <lineage>
        <taxon>Eukaryota</taxon>
        <taxon>Metazoa</taxon>
        <taxon>Ecdysozoa</taxon>
        <taxon>Nematoda</taxon>
        <taxon>Chromadorea</taxon>
        <taxon>Rhabditida</taxon>
        <taxon>Spirurina</taxon>
        <taxon>Gnathostomatomorpha</taxon>
        <taxon>Gnathostomatoidea</taxon>
        <taxon>Gnathostomatidae</taxon>
        <taxon>Gnathostoma</taxon>
    </lineage>
</organism>
<keyword evidence="5" id="KW-0106">Calcium</keyword>
<reference evidence="9 10" key="1">
    <citation type="submission" date="2024-08" db="EMBL/GenBank/DDBJ databases">
        <title>Gnathostoma spinigerum genome.</title>
        <authorList>
            <person name="Gonzalez-Bertolin B."/>
            <person name="Monzon S."/>
            <person name="Zaballos A."/>
            <person name="Jimenez P."/>
            <person name="Dekumyoy P."/>
            <person name="Varona S."/>
            <person name="Cuesta I."/>
            <person name="Sumanam S."/>
            <person name="Adisakwattana P."/>
            <person name="Gasser R.B."/>
            <person name="Hernandez-Gonzalez A."/>
            <person name="Young N.D."/>
            <person name="Perteguer M.J."/>
        </authorList>
    </citation>
    <scope>NUCLEOTIDE SEQUENCE [LARGE SCALE GENOMIC DNA]</scope>
    <source>
        <strain evidence="9">AL3</strain>
        <tissue evidence="9">Liver</tissue>
    </source>
</reference>
<keyword evidence="3" id="KW-0256">Endoplasmic reticulum</keyword>
<dbReference type="AlphaFoldDB" id="A0ABD6EXV0"/>
<comment type="subcellular location">
    <subcellularLocation>
        <location evidence="1">Endoplasmic reticulum</location>
    </subcellularLocation>
</comment>
<dbReference type="GO" id="GO:0016798">
    <property type="term" value="F:hydrolase activity, acting on glycosyl bonds"/>
    <property type="evidence" value="ECO:0007669"/>
    <property type="project" value="UniProtKB-KW"/>
</dbReference>
<dbReference type="PRINTS" id="PR00747">
    <property type="entry name" value="GLYHDRLASE47"/>
</dbReference>
<feature type="region of interest" description="Disordered" evidence="7">
    <location>
        <begin position="147"/>
        <end position="175"/>
    </location>
</feature>
<proteinExistence type="inferred from homology"/>
<comment type="caution">
    <text evidence="9">The sequence shown here is derived from an EMBL/GenBank/DDBJ whole genome shotgun (WGS) entry which is preliminary data.</text>
</comment>
<keyword evidence="8" id="KW-0472">Membrane</keyword>
<feature type="region of interest" description="Disordered" evidence="7">
    <location>
        <begin position="335"/>
        <end position="361"/>
    </location>
</feature>
<comment type="similarity">
    <text evidence="2 6">Belongs to the glycosyl hydrolase 47 family.</text>
</comment>
<keyword evidence="6" id="KW-0326">Glycosidase</keyword>
<dbReference type="Proteomes" id="UP001608902">
    <property type="component" value="Unassembled WGS sequence"/>
</dbReference>
<dbReference type="Gene3D" id="1.50.10.10">
    <property type="match status" value="1"/>
</dbReference>
<comment type="cofactor">
    <cofactor evidence="5">
        <name>Ca(2+)</name>
        <dbReference type="ChEBI" id="CHEBI:29108"/>
    </cofactor>
</comment>
<evidence type="ECO:0000256" key="7">
    <source>
        <dbReference type="SAM" id="MobiDB-lite"/>
    </source>
</evidence>
<evidence type="ECO:0000256" key="6">
    <source>
        <dbReference type="RuleBase" id="RU361193"/>
    </source>
</evidence>
<feature type="binding site" evidence="5">
    <location>
        <position position="114"/>
    </location>
    <ligand>
        <name>Ca(2+)</name>
        <dbReference type="ChEBI" id="CHEBI:29108"/>
    </ligand>
</feature>
<feature type="compositionally biased region" description="Acidic residues" evidence="7">
    <location>
        <begin position="335"/>
        <end position="352"/>
    </location>
</feature>
<feature type="transmembrane region" description="Helical" evidence="8">
    <location>
        <begin position="295"/>
        <end position="321"/>
    </location>
</feature>